<accession>A0A238J9J4</accession>
<dbReference type="EMBL" id="FXXP01000001">
    <property type="protein sequence ID" value="SMX27045.1"/>
    <property type="molecule type" value="Genomic_DNA"/>
</dbReference>
<organism evidence="2 3">
    <name type="scientific">Pelagimonas phthalicica</name>
    <dbReference type="NCBI Taxonomy" id="1037362"/>
    <lineage>
        <taxon>Bacteria</taxon>
        <taxon>Pseudomonadati</taxon>
        <taxon>Pseudomonadota</taxon>
        <taxon>Alphaproteobacteria</taxon>
        <taxon>Rhodobacterales</taxon>
        <taxon>Roseobacteraceae</taxon>
        <taxon>Pelagimonas</taxon>
    </lineage>
</organism>
<dbReference type="RefSeq" id="WP_099243253.1">
    <property type="nucleotide sequence ID" value="NZ_FXXP01000001.1"/>
</dbReference>
<gene>
    <name evidence="2" type="ORF">TRP8649_01147</name>
</gene>
<dbReference type="OrthoDB" id="56224at2"/>
<feature type="compositionally biased region" description="Basic and acidic residues" evidence="1">
    <location>
        <begin position="428"/>
        <end position="438"/>
    </location>
</feature>
<evidence type="ECO:0008006" key="4">
    <source>
        <dbReference type="Google" id="ProtNLM"/>
    </source>
</evidence>
<evidence type="ECO:0000313" key="3">
    <source>
        <dbReference type="Proteomes" id="UP000225972"/>
    </source>
</evidence>
<evidence type="ECO:0000313" key="2">
    <source>
        <dbReference type="EMBL" id="SMX27045.1"/>
    </source>
</evidence>
<sequence length="453" mass="51064">MADEKLPEYLKQGEAARLFPVLATTSKEGRTTSIVLGCMTKVEEFGAHLLQSVGQRVGKRSRLEAYTEIVLSSGRGDSQDRPDGLIELRVGSRTWRALIEAKIGSTALEAEQIERYRLLAKENGIDCVISISNQFTTSPSSHPLESVRKSRSKIPVFHWSWMHILTIVDLLVSGEDVEDADQLVLLNELRRFLTHESAGVKGFERMPREWTELNKFVSGGGQLPSQSDLVLTVLDAWHQETRDLSLILTRMTGTRVLEKLPRKHKDNPGQRQKDELSLLRERLCLSCCLSIPDAAAPMDVRVDLMRRCVEAGMVLKAPEDRKSTKARLNWLMRQLKGQANENDFVRLKWPGTSEPSLFALTDIMENVEIACQDKPHLAPHGFEVFTSEKLGAKFAQQANFVAELERIVPEFYNRLGVQLVAWQRRPPSIKDERSKPEDVSPQGLAVDAEEFEG</sequence>
<reference evidence="3" key="1">
    <citation type="submission" date="2017-05" db="EMBL/GenBank/DDBJ databases">
        <authorList>
            <person name="Rodrigo-Torres L."/>
            <person name="Arahal R. D."/>
            <person name="Lucena T."/>
        </authorList>
    </citation>
    <scope>NUCLEOTIDE SEQUENCE [LARGE SCALE GENOMIC DNA]</scope>
    <source>
        <strain evidence="3">CECT 8649</strain>
    </source>
</reference>
<feature type="region of interest" description="Disordered" evidence="1">
    <location>
        <begin position="426"/>
        <end position="453"/>
    </location>
</feature>
<evidence type="ECO:0000256" key="1">
    <source>
        <dbReference type="SAM" id="MobiDB-lite"/>
    </source>
</evidence>
<dbReference type="Proteomes" id="UP000225972">
    <property type="component" value="Unassembled WGS sequence"/>
</dbReference>
<keyword evidence="3" id="KW-1185">Reference proteome</keyword>
<dbReference type="AlphaFoldDB" id="A0A238J9J4"/>
<protein>
    <recommendedName>
        <fullName evidence="4">Stress response protein</fullName>
    </recommendedName>
</protein>
<proteinExistence type="predicted"/>
<name>A0A238J9J4_9RHOB</name>